<dbReference type="RefSeq" id="WP_271013285.1">
    <property type="nucleotide sequence ID" value="NZ_JAQIFT010000062.1"/>
</dbReference>
<dbReference type="Pfam" id="PF07561">
    <property type="entry name" value="DUF1540"/>
    <property type="match status" value="2"/>
</dbReference>
<name>A0AA42DQR8_9FIRM</name>
<dbReference type="InterPro" id="IPR011437">
    <property type="entry name" value="DUF1540"/>
</dbReference>
<evidence type="ECO:0000313" key="2">
    <source>
        <dbReference type="EMBL" id="MDA3733465.1"/>
    </source>
</evidence>
<comment type="caution">
    <text evidence="2">The sequence shown here is derived from an EMBL/GenBank/DDBJ whole genome shotgun (WGS) entry which is preliminary data.</text>
</comment>
<feature type="domain" description="DUF1540" evidence="1">
    <location>
        <begin position="4"/>
        <end position="42"/>
    </location>
</feature>
<dbReference type="EMBL" id="JAQIFT010000062">
    <property type="protein sequence ID" value="MDA3733465.1"/>
    <property type="molecule type" value="Genomic_DNA"/>
</dbReference>
<dbReference type="Proteomes" id="UP001169242">
    <property type="component" value="Unassembled WGS sequence"/>
</dbReference>
<evidence type="ECO:0000259" key="1">
    <source>
        <dbReference type="Pfam" id="PF07561"/>
    </source>
</evidence>
<evidence type="ECO:0000313" key="3">
    <source>
        <dbReference type="Proteomes" id="UP001169242"/>
    </source>
</evidence>
<proteinExistence type="predicted"/>
<dbReference type="AlphaFoldDB" id="A0AA42DQR8"/>
<feature type="domain" description="DUF1540" evidence="1">
    <location>
        <begin position="64"/>
        <end position="103"/>
    </location>
</feature>
<accession>A0AA42DQR8</accession>
<sequence>MPKVSCSVESCYYNNSSVCQAEKLQVGGEGASITEATYCESYTSKQNARNAIEQVGYPGQTETICCDVNTCMYNSGWKCSLNEIEISSLCNVSNYAHTDCLSFERNS</sequence>
<organism evidence="2 3">
    <name type="scientific">Holtiella tumoricola</name>
    <dbReference type="NCBI Taxonomy" id="3018743"/>
    <lineage>
        <taxon>Bacteria</taxon>
        <taxon>Bacillati</taxon>
        <taxon>Bacillota</taxon>
        <taxon>Clostridia</taxon>
        <taxon>Lachnospirales</taxon>
        <taxon>Cellulosilyticaceae</taxon>
        <taxon>Holtiella</taxon>
    </lineage>
</organism>
<reference evidence="2" key="1">
    <citation type="journal article" date="2023" name="Int. J. Syst. Evol. Microbiol.">
        <title>&lt;i&gt;Holtiella tumoricola&lt;/i&gt; gen. nov. sp. nov., isolated from a human clinical sample.</title>
        <authorList>
            <person name="Allen-Vercoe E."/>
            <person name="Daigneault M.C."/>
            <person name="Vancuren S.J."/>
            <person name="Cochrane K."/>
            <person name="O'Neal L.L."/>
            <person name="Sankaranarayanan K."/>
            <person name="Lawson P.A."/>
        </authorList>
    </citation>
    <scope>NUCLEOTIDE SEQUENCE</scope>
    <source>
        <strain evidence="2">CC70A</strain>
    </source>
</reference>
<protein>
    <submittedName>
        <fullName evidence="2">DUF1540 domain-containing protein</fullName>
    </submittedName>
</protein>
<gene>
    <name evidence="2" type="ORF">PBV87_18455</name>
</gene>
<keyword evidence="3" id="KW-1185">Reference proteome</keyword>